<name>K0R7U7_THAOC</name>
<accession>K0R7U7</accession>
<keyword evidence="2" id="KW-1185">Reference proteome</keyword>
<sequence length="163" mass="17423">MLDVLSSGGVTDGQALAQGPYLKIRWAVGSPEDDGIGEGGWRRHCGVDDGAFGCLPAKFSAARGLSKNLFGWHIPGGFVMCHPNRFPGNRQRSADDPTPYCSSGWIIGGLFALSFIVGGGLRRETRFWLEFRVVPRLRAAIASRATPVPQKVVPAGSATQKSP</sequence>
<gene>
    <name evidence="1" type="ORF">THAOC_36647</name>
</gene>
<dbReference type="Proteomes" id="UP000266841">
    <property type="component" value="Unassembled WGS sequence"/>
</dbReference>
<organism evidence="1 2">
    <name type="scientific">Thalassiosira oceanica</name>
    <name type="common">Marine diatom</name>
    <dbReference type="NCBI Taxonomy" id="159749"/>
    <lineage>
        <taxon>Eukaryota</taxon>
        <taxon>Sar</taxon>
        <taxon>Stramenopiles</taxon>
        <taxon>Ochrophyta</taxon>
        <taxon>Bacillariophyta</taxon>
        <taxon>Coscinodiscophyceae</taxon>
        <taxon>Thalassiosirophycidae</taxon>
        <taxon>Thalassiosirales</taxon>
        <taxon>Thalassiosiraceae</taxon>
        <taxon>Thalassiosira</taxon>
    </lineage>
</organism>
<comment type="caution">
    <text evidence="1">The sequence shown here is derived from an EMBL/GenBank/DDBJ whole genome shotgun (WGS) entry which is preliminary data.</text>
</comment>
<reference evidence="1 2" key="1">
    <citation type="journal article" date="2012" name="Genome Biol.">
        <title>Genome and low-iron response of an oceanic diatom adapted to chronic iron limitation.</title>
        <authorList>
            <person name="Lommer M."/>
            <person name="Specht M."/>
            <person name="Roy A.S."/>
            <person name="Kraemer L."/>
            <person name="Andreson R."/>
            <person name="Gutowska M.A."/>
            <person name="Wolf J."/>
            <person name="Bergner S.V."/>
            <person name="Schilhabel M.B."/>
            <person name="Klostermeier U.C."/>
            <person name="Beiko R.G."/>
            <person name="Rosenstiel P."/>
            <person name="Hippler M."/>
            <person name="Laroche J."/>
        </authorList>
    </citation>
    <scope>NUCLEOTIDE SEQUENCE [LARGE SCALE GENOMIC DNA]</scope>
    <source>
        <strain evidence="1 2">CCMP1005</strain>
    </source>
</reference>
<dbReference type="AlphaFoldDB" id="K0R7U7"/>
<dbReference type="EMBL" id="AGNL01049219">
    <property type="protein sequence ID" value="EJK44786.1"/>
    <property type="molecule type" value="Genomic_DNA"/>
</dbReference>
<evidence type="ECO:0000313" key="1">
    <source>
        <dbReference type="EMBL" id="EJK44786.1"/>
    </source>
</evidence>
<proteinExistence type="predicted"/>
<evidence type="ECO:0000313" key="2">
    <source>
        <dbReference type="Proteomes" id="UP000266841"/>
    </source>
</evidence>
<protein>
    <submittedName>
        <fullName evidence="1">Uncharacterized protein</fullName>
    </submittedName>
</protein>